<keyword evidence="7" id="KW-0406">Ion transport</keyword>
<keyword evidence="9" id="KW-0472">Membrane</keyword>
<dbReference type="GO" id="GO:0045259">
    <property type="term" value="C:proton-transporting ATP synthase complex"/>
    <property type="evidence" value="ECO:0007669"/>
    <property type="project" value="UniProtKB-KW"/>
</dbReference>
<dbReference type="InterPro" id="IPR036228">
    <property type="entry name" value="ATP_synth_F0_dsu_sf_mt"/>
</dbReference>
<dbReference type="Proteomes" id="UP000887569">
    <property type="component" value="Unplaced"/>
</dbReference>
<comment type="subcellular location">
    <subcellularLocation>
        <location evidence="1">Mitochondrion inner membrane</location>
    </subcellularLocation>
</comment>
<evidence type="ECO:0000256" key="6">
    <source>
        <dbReference type="ARBA" id="ARBA00022792"/>
    </source>
</evidence>
<evidence type="ECO:0000313" key="11">
    <source>
        <dbReference type="WBParaSite" id="PgR035X_g052_t02"/>
    </source>
</evidence>
<dbReference type="SUPFAM" id="SSF161065">
    <property type="entry name" value="ATP synthase D chain-like"/>
    <property type="match status" value="1"/>
</dbReference>
<proteinExistence type="inferred from homology"/>
<dbReference type="GO" id="GO:0005743">
    <property type="term" value="C:mitochondrial inner membrane"/>
    <property type="evidence" value="ECO:0007669"/>
    <property type="project" value="UniProtKB-SubCell"/>
</dbReference>
<accession>A0A915BDG7</accession>
<keyword evidence="6" id="KW-0999">Mitochondrion inner membrane</keyword>
<reference evidence="11" key="1">
    <citation type="submission" date="2022-11" db="UniProtKB">
        <authorList>
            <consortium name="WormBaseParasite"/>
        </authorList>
    </citation>
    <scope>IDENTIFICATION</scope>
</reference>
<keyword evidence="8" id="KW-0496">Mitochondrion</keyword>
<organism evidence="10 11">
    <name type="scientific">Parascaris univalens</name>
    <name type="common">Nematode worm</name>
    <dbReference type="NCBI Taxonomy" id="6257"/>
    <lineage>
        <taxon>Eukaryota</taxon>
        <taxon>Metazoa</taxon>
        <taxon>Ecdysozoa</taxon>
        <taxon>Nematoda</taxon>
        <taxon>Chromadorea</taxon>
        <taxon>Rhabditida</taxon>
        <taxon>Spirurina</taxon>
        <taxon>Ascaridomorpha</taxon>
        <taxon>Ascaridoidea</taxon>
        <taxon>Ascarididae</taxon>
        <taxon>Parascaris</taxon>
    </lineage>
</organism>
<dbReference type="Gene3D" id="6.10.280.70">
    <property type="match status" value="1"/>
</dbReference>
<evidence type="ECO:0000256" key="2">
    <source>
        <dbReference type="ARBA" id="ARBA00006842"/>
    </source>
</evidence>
<evidence type="ECO:0000256" key="7">
    <source>
        <dbReference type="ARBA" id="ARBA00023065"/>
    </source>
</evidence>
<dbReference type="AlphaFoldDB" id="A0A915BDG7"/>
<evidence type="ECO:0000313" key="10">
    <source>
        <dbReference type="Proteomes" id="UP000887569"/>
    </source>
</evidence>
<name>A0A915BDG7_PARUN</name>
<dbReference type="Pfam" id="PF05873">
    <property type="entry name" value="Mt_ATP-synt_D"/>
    <property type="match status" value="1"/>
</dbReference>
<evidence type="ECO:0000256" key="5">
    <source>
        <dbReference type="ARBA" id="ARBA00022781"/>
    </source>
</evidence>
<keyword evidence="3" id="KW-0813">Transport</keyword>
<protein>
    <submittedName>
        <fullName evidence="11">ATP synthase subunit d, mitochondrial</fullName>
    </submittedName>
</protein>
<evidence type="ECO:0000256" key="1">
    <source>
        <dbReference type="ARBA" id="ARBA00004273"/>
    </source>
</evidence>
<keyword evidence="4" id="KW-0138">CF(0)</keyword>
<evidence type="ECO:0000256" key="3">
    <source>
        <dbReference type="ARBA" id="ARBA00022448"/>
    </source>
</evidence>
<keyword evidence="10" id="KW-1185">Reference proteome</keyword>
<dbReference type="WBParaSite" id="PgR035X_g052_t02">
    <property type="protein sequence ID" value="PgR035X_g052_t02"/>
    <property type="gene ID" value="PgR035X_g052"/>
</dbReference>
<evidence type="ECO:0000256" key="4">
    <source>
        <dbReference type="ARBA" id="ARBA00022547"/>
    </source>
</evidence>
<evidence type="ECO:0000256" key="8">
    <source>
        <dbReference type="ARBA" id="ARBA00023128"/>
    </source>
</evidence>
<keyword evidence="5" id="KW-0375">Hydrogen ion transport</keyword>
<dbReference type="GO" id="GO:0015078">
    <property type="term" value="F:proton transmembrane transporter activity"/>
    <property type="evidence" value="ECO:0007669"/>
    <property type="project" value="InterPro"/>
</dbReference>
<dbReference type="InterPro" id="IPR008689">
    <property type="entry name" value="ATP_synth_F0_dsu_mt"/>
</dbReference>
<dbReference type="GO" id="GO:0015986">
    <property type="term" value="P:proton motive force-driven ATP synthesis"/>
    <property type="evidence" value="ECO:0007669"/>
    <property type="project" value="InterPro"/>
</dbReference>
<sequence>EFSLVISRWQFPVELLSYASAMNVVANERRVKSIEVFSEAPKMATSAKRVMKAAVNWKQLTDKLTPQYVTELSALKSQYSHFFGLVVTLPADLPKYDFEALKKQMPAHTAVLDSLQKQYESLKIPFGEIPGAHLKEIDEWMDYNNERIKLHEMKAADGAVEAQKVEEKWARAPPVEHFSREHFVEYFPQQFYDLRYQDRVPDPCNLGLNDTDIIQQRFKDYKVLRRPDKEDSH</sequence>
<evidence type="ECO:0000256" key="9">
    <source>
        <dbReference type="ARBA" id="ARBA00023136"/>
    </source>
</evidence>
<comment type="similarity">
    <text evidence="2">Belongs to the ATPase d subunit family.</text>
</comment>
<dbReference type="PANTHER" id="PTHR12700">
    <property type="entry name" value="ATP SYNTHASE SUBUNIT D, MITOCHONDRIAL"/>
    <property type="match status" value="1"/>
</dbReference>